<dbReference type="OrthoDB" id="7158889at2"/>
<dbReference type="PANTHER" id="PTHR12184">
    <property type="entry name" value="UBIQUINOL-CYTOCHROME C REDUCTASE COMPLEX ASSEMBLY FACTOR 1 FAMILY MEMBER"/>
    <property type="match status" value="1"/>
</dbReference>
<dbReference type="PANTHER" id="PTHR12184:SF1">
    <property type="entry name" value="UBIQUINOL-CYTOCHROME-C REDUCTASE COMPLEX ASSEMBLY FACTOR 1"/>
    <property type="match status" value="1"/>
</dbReference>
<dbReference type="InterPro" id="IPR007129">
    <property type="entry name" value="Ubiqinol_cyt_c_chaperone_CPB3"/>
</dbReference>
<proteinExistence type="inferred from homology"/>
<dbReference type="PIRSF" id="PIRSF032079">
    <property type="entry name" value="UCP032079"/>
    <property type="match status" value="1"/>
</dbReference>
<dbReference type="EMBL" id="VFYP01000001">
    <property type="protein sequence ID" value="TPP10661.1"/>
    <property type="molecule type" value="Genomic_DNA"/>
</dbReference>
<dbReference type="InterPro" id="IPR014569">
    <property type="entry name" value="Ubq_cyt-c_CBP3-rel"/>
</dbReference>
<comment type="caution">
    <text evidence="4">The sequence shown here is derived from an EMBL/GenBank/DDBJ whole genome shotgun (WGS) entry which is preliminary data.</text>
</comment>
<reference evidence="4 5" key="1">
    <citation type="submission" date="2019-06" db="EMBL/GenBank/DDBJ databases">
        <title>Rhizobium sp. CL12 isolated from roots of soybean.</title>
        <authorList>
            <person name="Wang C."/>
        </authorList>
    </citation>
    <scope>NUCLEOTIDE SEQUENCE [LARGE SCALE GENOMIC DNA]</scope>
    <source>
        <strain evidence="4 5">CL12</strain>
    </source>
</reference>
<protein>
    <submittedName>
        <fullName evidence="4">Ubiquinol-cytochrome C chaperone</fullName>
    </submittedName>
</protein>
<dbReference type="Proteomes" id="UP000316429">
    <property type="component" value="Unassembled WGS sequence"/>
</dbReference>
<evidence type="ECO:0000313" key="4">
    <source>
        <dbReference type="EMBL" id="TPP10661.1"/>
    </source>
</evidence>
<gene>
    <name evidence="4" type="ORF">FJQ55_07400</name>
</gene>
<organism evidence="4 5">
    <name type="scientific">Rhizobium glycinendophyticum</name>
    <dbReference type="NCBI Taxonomy" id="2589807"/>
    <lineage>
        <taxon>Bacteria</taxon>
        <taxon>Pseudomonadati</taxon>
        <taxon>Pseudomonadota</taxon>
        <taxon>Alphaproteobacteria</taxon>
        <taxon>Hyphomicrobiales</taxon>
        <taxon>Rhizobiaceae</taxon>
        <taxon>Rhizobium/Agrobacterium group</taxon>
        <taxon>Rhizobium</taxon>
    </lineage>
</organism>
<feature type="domain" description="Ubiquinol-cytochrome c chaperone" evidence="3">
    <location>
        <begin position="35"/>
        <end position="171"/>
    </location>
</feature>
<dbReference type="RefSeq" id="WP_140826992.1">
    <property type="nucleotide sequence ID" value="NZ_VFYP01000001.1"/>
</dbReference>
<evidence type="ECO:0000313" key="5">
    <source>
        <dbReference type="Proteomes" id="UP000316429"/>
    </source>
</evidence>
<evidence type="ECO:0000256" key="2">
    <source>
        <dbReference type="ARBA" id="ARBA00006436"/>
    </source>
</evidence>
<dbReference type="Pfam" id="PF03981">
    <property type="entry name" value="Ubiq_cyt_C_chap"/>
    <property type="match status" value="1"/>
</dbReference>
<sequence length="178" mass="19960">MVFGFFRQKRNNQAIVERQYAALTSAARTPAFYLDMNAPDTVMGRFEMLTIMLILYFRRTARSDRSGQEIAQNIIDAFFEDVDHSIRELGVGDPGVPKRMKKLASMYYGRLESYAGALDKGDHEALAAALARNLHPEVIPAPEMRALADWMFTAEEALSLVEEPEIETGMARIAVPVS</sequence>
<comment type="similarity">
    <text evidence="2">Belongs to the UPF0174 family.</text>
</comment>
<accession>A0A504UV83</accession>
<dbReference type="InterPro" id="IPR021150">
    <property type="entry name" value="Ubiq_cyt_c_chap"/>
</dbReference>
<evidence type="ECO:0000259" key="3">
    <source>
        <dbReference type="Pfam" id="PF03981"/>
    </source>
</evidence>
<comment type="similarity">
    <text evidence="1">Belongs to the CBP3 family.</text>
</comment>
<name>A0A504UV83_9HYPH</name>
<keyword evidence="5" id="KW-1185">Reference proteome</keyword>
<evidence type="ECO:0000256" key="1">
    <source>
        <dbReference type="ARBA" id="ARBA00006407"/>
    </source>
</evidence>
<dbReference type="AlphaFoldDB" id="A0A504UV83"/>